<keyword evidence="6" id="KW-1185">Reference proteome</keyword>
<proteinExistence type="inferred from homology"/>
<feature type="region of interest" description="Disordered" evidence="4">
    <location>
        <begin position="704"/>
        <end position="726"/>
    </location>
</feature>
<dbReference type="Gene3D" id="1.10.439.10">
    <property type="entry name" value="Penicillin Amidohydrolase, domain 1"/>
    <property type="match status" value="1"/>
</dbReference>
<dbReference type="Gene3D" id="3.60.20.10">
    <property type="entry name" value="Glutamine Phosphoribosylpyrophosphate, subunit 1, domain 1"/>
    <property type="match status" value="2"/>
</dbReference>
<dbReference type="RefSeq" id="WP_345487497.1">
    <property type="nucleotide sequence ID" value="NZ_BAAAWU010000001.1"/>
</dbReference>
<dbReference type="CDD" id="cd03747">
    <property type="entry name" value="Ntn_PGA_like"/>
    <property type="match status" value="1"/>
</dbReference>
<accession>A0ABV5QGV5</accession>
<comment type="similarity">
    <text evidence="1">Belongs to the peptidase S45 family.</text>
</comment>
<dbReference type="Pfam" id="PF01804">
    <property type="entry name" value="Penicil_amidase"/>
    <property type="match status" value="1"/>
</dbReference>
<dbReference type="Proteomes" id="UP001589716">
    <property type="component" value="Unassembled WGS sequence"/>
</dbReference>
<evidence type="ECO:0000256" key="1">
    <source>
        <dbReference type="ARBA" id="ARBA00006586"/>
    </source>
</evidence>
<protein>
    <submittedName>
        <fullName evidence="5">Penicillin acylase family protein</fullName>
    </submittedName>
</protein>
<dbReference type="InterPro" id="IPR023343">
    <property type="entry name" value="Penicillin_amidase_dom1"/>
</dbReference>
<comment type="caution">
    <text evidence="5">The sequence shown here is derived from an EMBL/GenBank/DDBJ whole genome shotgun (WGS) entry which is preliminary data.</text>
</comment>
<keyword evidence="3" id="KW-0865">Zymogen</keyword>
<gene>
    <name evidence="5" type="ORF">ACFFTP_00740</name>
</gene>
<dbReference type="Gene3D" id="2.30.120.10">
    <property type="match status" value="1"/>
</dbReference>
<reference evidence="5 6" key="1">
    <citation type="submission" date="2024-09" db="EMBL/GenBank/DDBJ databases">
        <authorList>
            <person name="Sun Q."/>
            <person name="Mori K."/>
        </authorList>
    </citation>
    <scope>NUCLEOTIDE SEQUENCE [LARGE SCALE GENOMIC DNA]</scope>
    <source>
        <strain evidence="5 6">JCM 4414</strain>
    </source>
</reference>
<dbReference type="InterPro" id="IPR043146">
    <property type="entry name" value="Penicillin_amidase_N_B-knob"/>
</dbReference>
<dbReference type="PIRSF" id="PIRSF001227">
    <property type="entry name" value="Pen_acylase"/>
    <property type="match status" value="1"/>
</dbReference>
<evidence type="ECO:0000313" key="6">
    <source>
        <dbReference type="Proteomes" id="UP001589716"/>
    </source>
</evidence>
<evidence type="ECO:0000313" key="5">
    <source>
        <dbReference type="EMBL" id="MFB9552720.1"/>
    </source>
</evidence>
<evidence type="ECO:0000256" key="4">
    <source>
        <dbReference type="SAM" id="MobiDB-lite"/>
    </source>
</evidence>
<dbReference type="InterPro" id="IPR002692">
    <property type="entry name" value="S45"/>
</dbReference>
<organism evidence="5 6">
    <name type="scientific">Streptomyces roseoviridis</name>
    <dbReference type="NCBI Taxonomy" id="67361"/>
    <lineage>
        <taxon>Bacteria</taxon>
        <taxon>Bacillati</taxon>
        <taxon>Actinomycetota</taxon>
        <taxon>Actinomycetes</taxon>
        <taxon>Kitasatosporales</taxon>
        <taxon>Streptomycetaceae</taxon>
        <taxon>Streptomyces</taxon>
    </lineage>
</organism>
<dbReference type="EMBL" id="JBHMCT010000001">
    <property type="protein sequence ID" value="MFB9552720.1"/>
    <property type="molecule type" value="Genomic_DNA"/>
</dbReference>
<dbReference type="InterPro" id="IPR014395">
    <property type="entry name" value="Pen/GL7ACA/AHL_acylase"/>
</dbReference>
<evidence type="ECO:0000256" key="2">
    <source>
        <dbReference type="ARBA" id="ARBA00022801"/>
    </source>
</evidence>
<feature type="compositionally biased region" description="Basic and acidic residues" evidence="4">
    <location>
        <begin position="706"/>
        <end position="719"/>
    </location>
</feature>
<evidence type="ECO:0000256" key="3">
    <source>
        <dbReference type="ARBA" id="ARBA00023145"/>
    </source>
</evidence>
<dbReference type="PANTHER" id="PTHR34218">
    <property type="entry name" value="PEPTIDASE S45 PENICILLIN AMIDASE"/>
    <property type="match status" value="1"/>
</dbReference>
<sequence length="909" mass="99985">MPSNTTAPPAKKKGRRARLIVLVLVLALVAGVGYGAYWGVSTVRGSFPQTTGTIRIDALTGPVEVKRDAHGVPQIYADNEADLFRAQGYVQAQDRFYEMDVRRHMTAGRLSEMFGKSQVGTDAFLRTLGWRRVAQQEYDKVLSAETKKNLQAYAEGVNAYLKDRDPSDISVEYAALAFSNDYAIEPWTPVDSVAWLKAMAWDLRGNMQDEIDRSLMTSRLTSAQIKDLYPGYPYELHQPIVDKGAVDKITGKFDPAAEAEDTDGTTGGGGDAAQGVQSQLAALSDTLDEIPALLGPNGNGIGSNSWVVSGRYTTSGKPLLANDPHLAPMLPSLWYQMGLHCRTVSATCRYDVAGYTFSGTPGVIIGHNDSIAWGFTNLGADVTDLYLEKIGTDGYVVDGKVKPFTTREETIKVAGGGNRTITVRATEHGPLLSDRSTELEKVGQKAPVGNAAPDRGTGYGVSLRWTALQPGKSMDAVFELNRAKDFKSFRAAAKNFEVPSQNLIYADTAGHIGYQAPGKIPVRTKAKGYDGTLPAPGWDSSYDWKGYIPFDELPYEYDPERGYIVTANQAVVDEKKYPHLLTRDWGYGSRSQRIHDLIESKTKDGGKISPDDMRTMQMDNRSEIATLLNPLLLKIDIADPQVREAQKLLEGWDYTQEPDSAAAAYFNAVWRNVLKLAFGEKLPKELRVKGECITVRLADSTAPVDEQNKPVRECGERAPDSAQPDGGDRWYEVVRPLLKQEKNEWWKTPGDRLNAPTETRDQLLAQAMKDARWELTAKLGKDVSTWSWGRLHQLTLENQTLGTAGPGFVQSLLNRGPWNLGGGEAAVNATGWNAAGGYEVIWVPSMRMVVNVGDWDRSRWINLSGASGHAFHSNYTDQTELWAKGELLDWAYGKAAVEAATRETLTLQP</sequence>
<dbReference type="SUPFAM" id="SSF56235">
    <property type="entry name" value="N-terminal nucleophile aminohydrolases (Ntn hydrolases)"/>
    <property type="match status" value="1"/>
</dbReference>
<keyword evidence="2" id="KW-0378">Hydrolase</keyword>
<dbReference type="PANTHER" id="PTHR34218:SF4">
    <property type="entry name" value="ACYL-HOMOSERINE LACTONE ACYLASE QUIP"/>
    <property type="match status" value="1"/>
</dbReference>
<dbReference type="InterPro" id="IPR029055">
    <property type="entry name" value="Ntn_hydrolases_N"/>
</dbReference>
<name>A0ABV5QGV5_9ACTN</name>